<feature type="compositionally biased region" description="Basic and acidic residues" evidence="1">
    <location>
        <begin position="234"/>
        <end position="244"/>
    </location>
</feature>
<evidence type="ECO:0000313" key="2">
    <source>
        <dbReference type="EMBL" id="KAF0685089.1"/>
    </source>
</evidence>
<sequence>MDSLFVLQVIVDFVRLHRQCAWPDATALPWIRIGFQLLSFDVVVLDTEVPLTEADDDDGMWLCPVRKGKSCMFRMHPDALMGAMEANPLSLMVLDPPSPATAHLTRLIAFTCIDMPPRERTPVSGMSEWANIQSTWTLFNHAGDDVGLVQGGILLSHLGHALAPHLQHALGMFVWVIETMTLVQGAVHVTDVAADVDKVGQEQVPGVGVMTEPYVEKADMAVQCIMDSNQTDEDPPRLPTRSDIRGSMSLTQALDPTDEGGSGSDDKDFFQRWRHEPPPLIFHQPSGGGVAMPSRTLSSSPSSWVHFSH</sequence>
<dbReference type="GO" id="GO:0005813">
    <property type="term" value="C:centrosome"/>
    <property type="evidence" value="ECO:0007669"/>
    <property type="project" value="TreeGrafter"/>
</dbReference>
<dbReference type="PANTHER" id="PTHR21831:SF2">
    <property type="entry name" value="MICROTUBULE-ASSOCIATED PROTEIN 10"/>
    <property type="match status" value="1"/>
</dbReference>
<evidence type="ECO:0000256" key="1">
    <source>
        <dbReference type="SAM" id="MobiDB-lite"/>
    </source>
</evidence>
<keyword evidence="4" id="KW-1185">Reference proteome</keyword>
<dbReference type="GO" id="GO:0031122">
    <property type="term" value="P:cytoplasmic microtubule organization"/>
    <property type="evidence" value="ECO:0007669"/>
    <property type="project" value="TreeGrafter"/>
</dbReference>
<dbReference type="GO" id="GO:0032467">
    <property type="term" value="P:positive regulation of cytokinesis"/>
    <property type="evidence" value="ECO:0007669"/>
    <property type="project" value="TreeGrafter"/>
</dbReference>
<evidence type="ECO:0000313" key="4">
    <source>
        <dbReference type="Proteomes" id="UP000332933"/>
    </source>
</evidence>
<dbReference type="GO" id="GO:0097431">
    <property type="term" value="C:mitotic spindle pole"/>
    <property type="evidence" value="ECO:0007669"/>
    <property type="project" value="TreeGrafter"/>
</dbReference>
<dbReference type="OrthoDB" id="69809at2759"/>
<dbReference type="GO" id="GO:0051256">
    <property type="term" value="P:mitotic spindle midzone assembly"/>
    <property type="evidence" value="ECO:0007669"/>
    <property type="project" value="TreeGrafter"/>
</dbReference>
<dbReference type="PANTHER" id="PTHR21831">
    <property type="entry name" value="MICROTUBULE-ASSOCIATED PROTEIN 10"/>
    <property type="match status" value="1"/>
</dbReference>
<dbReference type="Proteomes" id="UP000332933">
    <property type="component" value="Unassembled WGS sequence"/>
</dbReference>
<dbReference type="GO" id="GO:0008017">
    <property type="term" value="F:microtubule binding"/>
    <property type="evidence" value="ECO:0007669"/>
    <property type="project" value="InterPro"/>
</dbReference>
<dbReference type="InterPro" id="IPR039302">
    <property type="entry name" value="MAP10"/>
</dbReference>
<accession>A0A485LLE8</accession>
<dbReference type="AlphaFoldDB" id="A0A485LLE8"/>
<dbReference type="EMBL" id="VJMH01007220">
    <property type="protein sequence ID" value="KAF0685089.1"/>
    <property type="molecule type" value="Genomic_DNA"/>
</dbReference>
<proteinExistence type="predicted"/>
<dbReference type="GO" id="GO:0030496">
    <property type="term" value="C:midbody"/>
    <property type="evidence" value="ECO:0007669"/>
    <property type="project" value="TreeGrafter"/>
</dbReference>
<gene>
    <name evidence="3" type="primary">Aste57867_22963</name>
    <name evidence="2" type="ORF">As57867_022892</name>
    <name evidence="3" type="ORF">ASTE57867_22963</name>
</gene>
<evidence type="ECO:0000313" key="3">
    <source>
        <dbReference type="EMBL" id="VFT99613.1"/>
    </source>
</evidence>
<reference evidence="2" key="2">
    <citation type="submission" date="2019-06" db="EMBL/GenBank/DDBJ databases">
        <title>Genomics analysis of Aphanomyces spp. identifies a new class of oomycete effector associated with host adaptation.</title>
        <authorList>
            <person name="Gaulin E."/>
        </authorList>
    </citation>
    <scope>NUCLEOTIDE SEQUENCE</scope>
    <source>
        <strain evidence="2">CBS 578.67</strain>
    </source>
</reference>
<dbReference type="Pfam" id="PF14924">
    <property type="entry name" value="MAP10_N"/>
    <property type="match status" value="1"/>
</dbReference>
<feature type="compositionally biased region" description="Basic and acidic residues" evidence="1">
    <location>
        <begin position="264"/>
        <end position="277"/>
    </location>
</feature>
<protein>
    <submittedName>
        <fullName evidence="3">Aste57867_22963 protein</fullName>
    </submittedName>
</protein>
<dbReference type="GO" id="GO:1990023">
    <property type="term" value="C:mitotic spindle midzone"/>
    <property type="evidence" value="ECO:0007669"/>
    <property type="project" value="TreeGrafter"/>
</dbReference>
<organism evidence="3 4">
    <name type="scientific">Aphanomyces stellatus</name>
    <dbReference type="NCBI Taxonomy" id="120398"/>
    <lineage>
        <taxon>Eukaryota</taxon>
        <taxon>Sar</taxon>
        <taxon>Stramenopiles</taxon>
        <taxon>Oomycota</taxon>
        <taxon>Saprolegniomycetes</taxon>
        <taxon>Saprolegniales</taxon>
        <taxon>Verrucalvaceae</taxon>
        <taxon>Aphanomyces</taxon>
    </lineage>
</organism>
<feature type="region of interest" description="Disordered" evidence="1">
    <location>
        <begin position="228"/>
        <end position="309"/>
    </location>
</feature>
<name>A0A485LLE8_9STRA</name>
<dbReference type="EMBL" id="CAADRA010007246">
    <property type="protein sequence ID" value="VFT99613.1"/>
    <property type="molecule type" value="Genomic_DNA"/>
</dbReference>
<reference evidence="3 4" key="1">
    <citation type="submission" date="2019-03" db="EMBL/GenBank/DDBJ databases">
        <authorList>
            <person name="Gaulin E."/>
            <person name="Dumas B."/>
        </authorList>
    </citation>
    <scope>NUCLEOTIDE SEQUENCE [LARGE SCALE GENOMIC DNA]</scope>
    <source>
        <strain evidence="3">CBS 568.67</strain>
    </source>
</reference>
<dbReference type="GO" id="GO:0005881">
    <property type="term" value="C:cytoplasmic microtubule"/>
    <property type="evidence" value="ECO:0007669"/>
    <property type="project" value="TreeGrafter"/>
</dbReference>